<dbReference type="PRINTS" id="PR00119">
    <property type="entry name" value="CATATPASE"/>
</dbReference>
<dbReference type="InterPro" id="IPR001757">
    <property type="entry name" value="P_typ_ATPase"/>
</dbReference>
<keyword evidence="13 23" id="KW-1133">Transmembrane helix</keyword>
<dbReference type="GO" id="GO:0005886">
    <property type="term" value="C:plasma membrane"/>
    <property type="evidence" value="ECO:0007669"/>
    <property type="project" value="UniProtKB-SubCell"/>
</dbReference>
<dbReference type="GeneID" id="96003380"/>
<dbReference type="SUPFAM" id="SSF81653">
    <property type="entry name" value="Calcium ATPase, transduction domain A"/>
    <property type="match status" value="1"/>
</dbReference>
<keyword evidence="8" id="KW-0547">Nucleotide-binding</keyword>
<feature type="transmembrane region" description="Helical" evidence="23">
    <location>
        <begin position="830"/>
        <end position="850"/>
    </location>
</feature>
<evidence type="ECO:0000256" key="15">
    <source>
        <dbReference type="ARBA" id="ARBA00023065"/>
    </source>
</evidence>
<keyword evidence="26" id="KW-1185">Reference proteome</keyword>
<dbReference type="Proteomes" id="UP000803884">
    <property type="component" value="Unassembled WGS sequence"/>
</dbReference>
<dbReference type="EMBL" id="JAAQHG020000005">
    <property type="protein sequence ID" value="KAL1589087.1"/>
    <property type="molecule type" value="Genomic_DNA"/>
</dbReference>
<dbReference type="FunFam" id="1.20.1110.10:FF:000020">
    <property type="entry name" value="Sodium ion P-type ATPase"/>
    <property type="match status" value="1"/>
</dbReference>
<dbReference type="NCBIfam" id="TIGR01523">
    <property type="entry name" value="ATPase-IID_K-Na"/>
    <property type="match status" value="1"/>
</dbReference>
<evidence type="ECO:0000256" key="2">
    <source>
        <dbReference type="ARBA" id="ARBA00004651"/>
    </source>
</evidence>
<keyword evidence="7" id="KW-0479">Metal-binding</keyword>
<dbReference type="SUPFAM" id="SSF81665">
    <property type="entry name" value="Calcium ATPase, transmembrane domain M"/>
    <property type="match status" value="1"/>
</dbReference>
<organism evidence="25 26">
    <name type="scientific">Cladosporium halotolerans</name>
    <dbReference type="NCBI Taxonomy" id="1052096"/>
    <lineage>
        <taxon>Eukaryota</taxon>
        <taxon>Fungi</taxon>
        <taxon>Dikarya</taxon>
        <taxon>Ascomycota</taxon>
        <taxon>Pezizomycotina</taxon>
        <taxon>Dothideomycetes</taxon>
        <taxon>Dothideomycetidae</taxon>
        <taxon>Cladosporiales</taxon>
        <taxon>Cladosporiaceae</taxon>
        <taxon>Cladosporium</taxon>
    </lineage>
</organism>
<dbReference type="SMART" id="SM00831">
    <property type="entry name" value="Cation_ATPase_N"/>
    <property type="match status" value="1"/>
</dbReference>
<evidence type="ECO:0000256" key="12">
    <source>
        <dbReference type="ARBA" id="ARBA00022967"/>
    </source>
</evidence>
<feature type="region of interest" description="Disordered" evidence="22">
    <location>
        <begin position="1"/>
        <end position="21"/>
    </location>
</feature>
<dbReference type="Pfam" id="PF13246">
    <property type="entry name" value="Cation_ATPase"/>
    <property type="match status" value="1"/>
</dbReference>
<keyword evidence="10" id="KW-0460">Magnesium</keyword>
<dbReference type="InterPro" id="IPR023298">
    <property type="entry name" value="ATPase_P-typ_TM_dom_sf"/>
</dbReference>
<evidence type="ECO:0000256" key="7">
    <source>
        <dbReference type="ARBA" id="ARBA00022723"/>
    </source>
</evidence>
<dbReference type="InterPro" id="IPR036412">
    <property type="entry name" value="HAD-like_sf"/>
</dbReference>
<feature type="transmembrane region" description="Helical" evidence="23">
    <location>
        <begin position="301"/>
        <end position="322"/>
    </location>
</feature>
<evidence type="ECO:0000256" key="6">
    <source>
        <dbReference type="ARBA" id="ARBA00022692"/>
    </source>
</evidence>
<feature type="transmembrane region" description="Helical" evidence="23">
    <location>
        <begin position="1002"/>
        <end position="1021"/>
    </location>
</feature>
<dbReference type="GO" id="GO:0005524">
    <property type="term" value="F:ATP binding"/>
    <property type="evidence" value="ECO:0007669"/>
    <property type="project" value="UniProtKB-KW"/>
</dbReference>
<feature type="transmembrane region" description="Helical" evidence="23">
    <location>
        <begin position="328"/>
        <end position="353"/>
    </location>
</feature>
<dbReference type="GO" id="GO:0046872">
    <property type="term" value="F:metal ion binding"/>
    <property type="evidence" value="ECO:0007669"/>
    <property type="project" value="UniProtKB-KW"/>
</dbReference>
<sequence length="1069" mass="116233">MADKEKSAATPTAMSGSGNKPLSRPAHALTFAAVVEELQADDVSGLTPAAAKERLQTYGSNDLGEGGGVQPAKILLRQVANAMTLVLILAMAVSFGIKSWIEGGVIAAVIALNIVVGFWQEFNAEKTMDSLKSLSSPTASAIRNSENITIPTVEIVPGDMVELKTGDTVPADLRLVEAVNFETDEALLTGESLPVRKEPELLLDDDTGPGDRLNVAYSSSTVTKGRARGVVFATGLNTEIGSIAAALRATGSKRRPVKRNEQGKAGPHRYAQAWSLTTTDAIGRFLGVNVGTPLQKKLSRLAVLLFCIAVVCAIIVLAANDFSNEQEVIIYAVATGLSMIPASLIVVLTITMAAGTKRMVERHVIVRNLKSLEALGAVTDICSDKTGTLTQGKMITKKAYVPASGTFSVEDANEPFNPTGGHVTITPASSKDGLPGSTTPVDMSTATSDPNLSGFLDVAALANISTVWQGKEDGQWHARGDPTEIAINVFAARFGWSRSKLIGTDNATWKTLLEFPFDSDVKKMSVILENVETEKLQVFTKGAVERVLQTCSNFYATQGSDELTEMTDAHREKILETMEEFASFGLRVLALASREAPTHLNYEKEIDRNQVECELTFRGLIGLYDPPRAESAASVRECRQAGIEVHMLTGDHPGTARAIAIDVGILPSKKKMESLPKDVASSLVMTAGEFDKLDDDQIDQLPTLPLVVARCAPNTKVRMIEALHRRKRFAAMTGDGVNDSPSLKRADVGIAMGMAGSDVAKDASDIVLTDDNFASIINAIEEGRRMFDNIQKFILHLLAENIAQACTLLIGLAFKDSRGLSVFPLAPVEILWVIMITSGMPDMGLGFEAATPDIMNRPPQSLKRGVFTLEVMVDMLAYGLWVAALCLGSFSLVLFGFGDGDLGVNCNDSYSQECDTVFRARATCFACLTWFALFLAWELVDMRRSFFRMQPGSKKYFTQWMYDVRRNKFLFWAIIFGFITIFPTLYIPVINHVVFKHEGITWEWAVVVVATTLFFIGVEAWKFGKRVFFRRYIPKGGKSQLMDWEGNESSEAEKGEIAEKGEVQTKGAQ</sequence>
<comment type="caution">
    <text evidence="25">The sequence shown here is derived from an EMBL/GenBank/DDBJ whole genome shotgun (WGS) entry which is preliminary data.</text>
</comment>
<evidence type="ECO:0000256" key="3">
    <source>
        <dbReference type="ARBA" id="ARBA00022448"/>
    </source>
</evidence>
<dbReference type="SFLD" id="SFLDG00002">
    <property type="entry name" value="C1.7:_P-type_atpase_like"/>
    <property type="match status" value="1"/>
</dbReference>
<dbReference type="PROSITE" id="PS00154">
    <property type="entry name" value="ATPASE_E1_E2"/>
    <property type="match status" value="1"/>
</dbReference>
<dbReference type="Gene3D" id="1.20.1110.10">
    <property type="entry name" value="Calcium-transporting ATPase, transmembrane domain"/>
    <property type="match status" value="2"/>
</dbReference>
<dbReference type="InterPro" id="IPR006414">
    <property type="entry name" value="P-type_ATPase_IID"/>
</dbReference>
<dbReference type="InterPro" id="IPR006068">
    <property type="entry name" value="ATPase_P-typ_cation-transptr_C"/>
</dbReference>
<dbReference type="EC" id="7.2.2.3" evidence="19"/>
<dbReference type="Gene3D" id="3.40.50.1000">
    <property type="entry name" value="HAD superfamily/HAD-like"/>
    <property type="match status" value="1"/>
</dbReference>
<evidence type="ECO:0000256" key="17">
    <source>
        <dbReference type="ARBA" id="ARBA00023201"/>
    </source>
</evidence>
<dbReference type="SUPFAM" id="SSF81660">
    <property type="entry name" value="Metal cation-transporting ATPase, ATP-binding domain N"/>
    <property type="match status" value="1"/>
</dbReference>
<dbReference type="InterPro" id="IPR023299">
    <property type="entry name" value="ATPase_P-typ_cyto_dom_N"/>
</dbReference>
<protein>
    <recommendedName>
        <fullName evidence="19">P-type Na(+) transporter</fullName>
        <ecNumber evidence="19">7.2.2.3</ecNumber>
    </recommendedName>
</protein>
<evidence type="ECO:0000256" key="13">
    <source>
        <dbReference type="ARBA" id="ARBA00022989"/>
    </source>
</evidence>
<dbReference type="SFLD" id="SFLDS00003">
    <property type="entry name" value="Haloacid_Dehalogenase"/>
    <property type="match status" value="1"/>
</dbReference>
<feature type="region of interest" description="Disordered" evidence="22">
    <location>
        <begin position="1043"/>
        <end position="1069"/>
    </location>
</feature>
<reference evidence="25 26" key="1">
    <citation type="journal article" date="2020" name="Microbiol. Resour. Announc.">
        <title>Draft Genome Sequence of a Cladosporium Species Isolated from the Mesophotic Ascidian Didemnum maculosum.</title>
        <authorList>
            <person name="Gioti A."/>
            <person name="Siaperas R."/>
            <person name="Nikolaivits E."/>
            <person name="Le Goff G."/>
            <person name="Ouazzani J."/>
            <person name="Kotoulas G."/>
            <person name="Topakas E."/>
        </authorList>
    </citation>
    <scope>NUCLEOTIDE SEQUENCE [LARGE SCALE GENOMIC DNA]</scope>
    <source>
        <strain evidence="25 26">TM138-S3</strain>
    </source>
</reference>
<comment type="catalytic activity">
    <reaction evidence="21">
        <text>Na(+)(in) + ATP + H2O = Na(+)(out) + ADP + phosphate + H(+)</text>
        <dbReference type="Rhea" id="RHEA:14633"/>
        <dbReference type="ChEBI" id="CHEBI:15377"/>
        <dbReference type="ChEBI" id="CHEBI:15378"/>
        <dbReference type="ChEBI" id="CHEBI:29101"/>
        <dbReference type="ChEBI" id="CHEBI:30616"/>
        <dbReference type="ChEBI" id="CHEBI:43474"/>
        <dbReference type="ChEBI" id="CHEBI:456216"/>
        <dbReference type="EC" id="7.2.2.3"/>
    </reaction>
    <physiologicalReaction direction="left-to-right" evidence="21">
        <dbReference type="Rhea" id="RHEA:14634"/>
    </physiologicalReaction>
</comment>
<dbReference type="GO" id="GO:0016887">
    <property type="term" value="F:ATP hydrolysis activity"/>
    <property type="evidence" value="ECO:0007669"/>
    <property type="project" value="InterPro"/>
</dbReference>
<dbReference type="InterPro" id="IPR004014">
    <property type="entry name" value="ATPase_P-typ_cation-transptr_N"/>
</dbReference>
<keyword evidence="3" id="KW-0813">Transport</keyword>
<dbReference type="Gene3D" id="2.70.150.10">
    <property type="entry name" value="Calcium-transporting ATPase, cytoplasmic transduction domain A"/>
    <property type="match status" value="1"/>
</dbReference>
<evidence type="ECO:0000259" key="24">
    <source>
        <dbReference type="SMART" id="SM00831"/>
    </source>
</evidence>
<dbReference type="Pfam" id="PF00122">
    <property type="entry name" value="E1-E2_ATPase"/>
    <property type="match status" value="1"/>
</dbReference>
<comment type="similarity">
    <text evidence="18">Belongs to the cation transport ATPase (P-type) (TC 3.A.3) family. Type IID subfamily.</text>
</comment>
<evidence type="ECO:0000256" key="10">
    <source>
        <dbReference type="ARBA" id="ARBA00022842"/>
    </source>
</evidence>
<keyword evidence="15" id="KW-0406">Ion transport</keyword>
<keyword evidence="9" id="KW-0067">ATP-binding</keyword>
<dbReference type="FunFam" id="1.20.1110.10:FF:000015">
    <property type="entry name" value="Sodium ion P-type ATPase"/>
    <property type="match status" value="1"/>
</dbReference>
<comment type="cofactor">
    <cofactor evidence="1">
        <name>Mg(2+)</name>
        <dbReference type="ChEBI" id="CHEBI:18420"/>
    </cofactor>
</comment>
<feature type="transmembrane region" description="Helical" evidence="23">
    <location>
        <begin position="969"/>
        <end position="990"/>
    </location>
</feature>
<comment type="catalytic activity">
    <reaction evidence="20">
        <text>K(+)(in) + ATP + H2O = K(+)(out) + ADP + phosphate + H(+)</text>
        <dbReference type="Rhea" id="RHEA:75815"/>
        <dbReference type="ChEBI" id="CHEBI:15377"/>
        <dbReference type="ChEBI" id="CHEBI:15378"/>
        <dbReference type="ChEBI" id="CHEBI:29103"/>
        <dbReference type="ChEBI" id="CHEBI:30616"/>
        <dbReference type="ChEBI" id="CHEBI:43474"/>
        <dbReference type="ChEBI" id="CHEBI:456216"/>
    </reaction>
</comment>
<evidence type="ECO:0000313" key="26">
    <source>
        <dbReference type="Proteomes" id="UP000803884"/>
    </source>
</evidence>
<dbReference type="NCBIfam" id="TIGR01494">
    <property type="entry name" value="ATPase_P-type"/>
    <property type="match status" value="3"/>
</dbReference>
<dbReference type="GO" id="GO:0008554">
    <property type="term" value="F:P-type sodium transporter activity"/>
    <property type="evidence" value="ECO:0007669"/>
    <property type="project" value="UniProtKB-EC"/>
</dbReference>
<evidence type="ECO:0000256" key="5">
    <source>
        <dbReference type="ARBA" id="ARBA00022538"/>
    </source>
</evidence>
<evidence type="ECO:0000256" key="18">
    <source>
        <dbReference type="ARBA" id="ARBA00035017"/>
    </source>
</evidence>
<evidence type="ECO:0000256" key="11">
    <source>
        <dbReference type="ARBA" id="ARBA00022958"/>
    </source>
</evidence>
<dbReference type="PANTHER" id="PTHR42861">
    <property type="entry name" value="CALCIUM-TRANSPORTING ATPASE"/>
    <property type="match status" value="1"/>
</dbReference>
<dbReference type="Gene3D" id="3.40.1110.10">
    <property type="entry name" value="Calcium-transporting ATPase, cytoplasmic domain N"/>
    <property type="match status" value="1"/>
</dbReference>
<evidence type="ECO:0000256" key="8">
    <source>
        <dbReference type="ARBA" id="ARBA00022741"/>
    </source>
</evidence>
<evidence type="ECO:0000256" key="19">
    <source>
        <dbReference type="ARBA" id="ARBA00035029"/>
    </source>
</evidence>
<feature type="transmembrane region" description="Helical" evidence="23">
    <location>
        <begin position="871"/>
        <end position="898"/>
    </location>
</feature>
<dbReference type="GO" id="GO:0006813">
    <property type="term" value="P:potassium ion transport"/>
    <property type="evidence" value="ECO:0007669"/>
    <property type="project" value="UniProtKB-KW"/>
</dbReference>
<gene>
    <name evidence="25" type="ORF">WHR41_01936</name>
</gene>
<dbReference type="CDD" id="cd02086">
    <property type="entry name" value="P-type_ATPase_Na_ENA"/>
    <property type="match status" value="1"/>
</dbReference>
<evidence type="ECO:0000256" key="1">
    <source>
        <dbReference type="ARBA" id="ARBA00001946"/>
    </source>
</evidence>
<dbReference type="InterPro" id="IPR018303">
    <property type="entry name" value="ATPase_P-typ_P_site"/>
</dbReference>
<dbReference type="RefSeq" id="XP_069232192.1">
    <property type="nucleotide sequence ID" value="XM_069370542.1"/>
</dbReference>
<dbReference type="FunFam" id="3.40.1110.10:FF:000039">
    <property type="entry name" value="Sodium P-type ATPase"/>
    <property type="match status" value="1"/>
</dbReference>
<dbReference type="InterPro" id="IPR059000">
    <property type="entry name" value="ATPase_P-type_domA"/>
</dbReference>
<keyword evidence="4" id="KW-1003">Cell membrane</keyword>
<dbReference type="InterPro" id="IPR008250">
    <property type="entry name" value="ATPase_P-typ_transduc_dom_A_sf"/>
</dbReference>
<evidence type="ECO:0000256" key="16">
    <source>
        <dbReference type="ARBA" id="ARBA00023136"/>
    </source>
</evidence>
<evidence type="ECO:0000256" key="22">
    <source>
        <dbReference type="SAM" id="MobiDB-lite"/>
    </source>
</evidence>
<feature type="domain" description="Cation-transporting P-type ATPase N-terminal" evidence="24">
    <location>
        <begin position="25"/>
        <end position="99"/>
    </location>
</feature>
<dbReference type="AlphaFoldDB" id="A0AB34KZ89"/>
<feature type="compositionally biased region" description="Basic and acidic residues" evidence="22">
    <location>
        <begin position="1051"/>
        <end position="1063"/>
    </location>
</feature>
<dbReference type="Pfam" id="PF00689">
    <property type="entry name" value="Cation_ATPase_C"/>
    <property type="match status" value="1"/>
</dbReference>
<name>A0AB34KZ89_9PEZI</name>
<dbReference type="FunFam" id="3.40.50.1000:FF:000047">
    <property type="entry name" value="Sodium P-type ATPase"/>
    <property type="match status" value="1"/>
</dbReference>
<evidence type="ECO:0000256" key="20">
    <source>
        <dbReference type="ARBA" id="ARBA00048599"/>
    </source>
</evidence>
<keyword evidence="5" id="KW-0633">Potassium transport</keyword>
<accession>A0AB34KZ89</accession>
<feature type="transmembrane region" description="Helical" evidence="23">
    <location>
        <begin position="103"/>
        <end position="122"/>
    </location>
</feature>
<keyword evidence="6 23" id="KW-0812">Transmembrane</keyword>
<keyword evidence="12" id="KW-1278">Translocase</keyword>
<proteinExistence type="inferred from homology"/>
<evidence type="ECO:0000256" key="4">
    <source>
        <dbReference type="ARBA" id="ARBA00022475"/>
    </source>
</evidence>
<keyword evidence="17" id="KW-0739">Sodium transport</keyword>
<comment type="subcellular location">
    <subcellularLocation>
        <location evidence="2">Cell membrane</location>
        <topology evidence="2">Multi-pass membrane protein</topology>
    </subcellularLocation>
</comment>
<keyword evidence="16 23" id="KW-0472">Membrane</keyword>
<feature type="transmembrane region" description="Helical" evidence="23">
    <location>
        <begin position="918"/>
        <end position="940"/>
    </location>
</feature>
<dbReference type="Pfam" id="PF00690">
    <property type="entry name" value="Cation_ATPase_N"/>
    <property type="match status" value="1"/>
</dbReference>
<evidence type="ECO:0000256" key="9">
    <source>
        <dbReference type="ARBA" id="ARBA00022840"/>
    </source>
</evidence>
<evidence type="ECO:0000313" key="25">
    <source>
        <dbReference type="EMBL" id="KAL1589087.1"/>
    </source>
</evidence>
<dbReference type="SUPFAM" id="SSF56784">
    <property type="entry name" value="HAD-like"/>
    <property type="match status" value="1"/>
</dbReference>
<keyword evidence="14" id="KW-0915">Sodium</keyword>
<dbReference type="InterPro" id="IPR044492">
    <property type="entry name" value="P_typ_ATPase_HD_dom"/>
</dbReference>
<dbReference type="InterPro" id="IPR023214">
    <property type="entry name" value="HAD_sf"/>
</dbReference>
<feature type="transmembrane region" description="Helical" evidence="23">
    <location>
        <begin position="79"/>
        <end position="97"/>
    </location>
</feature>
<keyword evidence="11" id="KW-0630">Potassium</keyword>
<feature type="compositionally biased region" description="Polar residues" evidence="22">
    <location>
        <begin position="9"/>
        <end position="20"/>
    </location>
</feature>
<evidence type="ECO:0000256" key="14">
    <source>
        <dbReference type="ARBA" id="ARBA00023053"/>
    </source>
</evidence>
<evidence type="ECO:0000256" key="21">
    <source>
        <dbReference type="ARBA" id="ARBA00049499"/>
    </source>
</evidence>
<feature type="transmembrane region" description="Helical" evidence="23">
    <location>
        <begin position="793"/>
        <end position="814"/>
    </location>
</feature>
<evidence type="ECO:0000256" key="23">
    <source>
        <dbReference type="SAM" id="Phobius"/>
    </source>
</evidence>
<dbReference type="SFLD" id="SFLDF00027">
    <property type="entry name" value="p-type_atpase"/>
    <property type="match status" value="1"/>
</dbReference>